<accession>A0ABU7P7A8</accession>
<feature type="region of interest" description="Disordered" evidence="1">
    <location>
        <begin position="1"/>
        <end position="20"/>
    </location>
</feature>
<evidence type="ECO:0000256" key="1">
    <source>
        <dbReference type="SAM" id="MobiDB-lite"/>
    </source>
</evidence>
<gene>
    <name evidence="2" type="ORF">V2S66_06915</name>
</gene>
<sequence length="82" mass="9357">MTIPTSFFRSETAERVRDEGRVENQANATVRALENRHLSVSDEVRERIAECTDLTLLGVWFDRAFDVERAEDIFVPTDGVAE</sequence>
<dbReference type="Proteomes" id="UP001344658">
    <property type="component" value="Unassembled WGS sequence"/>
</dbReference>
<organism evidence="2 3">
    <name type="scientific">Actinacidiphila polyblastidii</name>
    <dbReference type="NCBI Taxonomy" id="3110430"/>
    <lineage>
        <taxon>Bacteria</taxon>
        <taxon>Bacillati</taxon>
        <taxon>Actinomycetota</taxon>
        <taxon>Actinomycetes</taxon>
        <taxon>Kitasatosporales</taxon>
        <taxon>Streptomycetaceae</taxon>
        <taxon>Actinacidiphila</taxon>
    </lineage>
</organism>
<feature type="compositionally biased region" description="Basic and acidic residues" evidence="1">
    <location>
        <begin position="11"/>
        <end position="20"/>
    </location>
</feature>
<evidence type="ECO:0000313" key="3">
    <source>
        <dbReference type="Proteomes" id="UP001344658"/>
    </source>
</evidence>
<dbReference type="EMBL" id="JAZEWV010000004">
    <property type="protein sequence ID" value="MEE4541701.1"/>
    <property type="molecule type" value="Genomic_DNA"/>
</dbReference>
<reference evidence="2 3" key="1">
    <citation type="submission" date="2023-12" db="EMBL/GenBank/DDBJ databases">
        <title>Streptomyces sp. V4-01.</title>
        <authorList>
            <person name="Somphong A."/>
            <person name="Phongsopitanun W."/>
        </authorList>
    </citation>
    <scope>NUCLEOTIDE SEQUENCE [LARGE SCALE GENOMIC DNA]</scope>
    <source>
        <strain evidence="2 3">V4-01</strain>
    </source>
</reference>
<dbReference type="RefSeq" id="WP_330793619.1">
    <property type="nucleotide sequence ID" value="NZ_JAZEWV010000004.1"/>
</dbReference>
<evidence type="ECO:0000313" key="2">
    <source>
        <dbReference type="EMBL" id="MEE4541701.1"/>
    </source>
</evidence>
<proteinExistence type="predicted"/>
<protein>
    <submittedName>
        <fullName evidence="2">Uncharacterized protein</fullName>
    </submittedName>
</protein>
<keyword evidence="3" id="KW-1185">Reference proteome</keyword>
<name>A0ABU7P7A8_9ACTN</name>
<comment type="caution">
    <text evidence="2">The sequence shown here is derived from an EMBL/GenBank/DDBJ whole genome shotgun (WGS) entry which is preliminary data.</text>
</comment>